<keyword evidence="4" id="KW-1185">Reference proteome</keyword>
<evidence type="ECO:0000313" key="3">
    <source>
        <dbReference type="EMBL" id="KAK2580802.1"/>
    </source>
</evidence>
<feature type="compositionally biased region" description="Polar residues" evidence="1">
    <location>
        <begin position="274"/>
        <end position="283"/>
    </location>
</feature>
<feature type="compositionally biased region" description="Polar residues" evidence="1">
    <location>
        <begin position="385"/>
        <end position="399"/>
    </location>
</feature>
<feature type="region of interest" description="Disordered" evidence="1">
    <location>
        <begin position="379"/>
        <end position="440"/>
    </location>
</feature>
<reference evidence="3" key="2">
    <citation type="journal article" date="2023" name="Commun. Biol.">
        <title>Intrasexual cuticular hydrocarbon dimorphism in a wasp sheds light on hydrocarbon biosynthesis genes in Hymenoptera.</title>
        <authorList>
            <person name="Moris V.C."/>
            <person name="Podsiadlowski L."/>
            <person name="Martin S."/>
            <person name="Oeyen J.P."/>
            <person name="Donath A."/>
            <person name="Petersen M."/>
            <person name="Wilbrandt J."/>
            <person name="Misof B."/>
            <person name="Liedtke D."/>
            <person name="Thamm M."/>
            <person name="Scheiner R."/>
            <person name="Schmitt T."/>
            <person name="Niehuis O."/>
        </authorList>
    </citation>
    <scope>NUCLEOTIDE SEQUENCE</scope>
    <source>
        <strain evidence="3">GBR_01_08_01A</strain>
    </source>
</reference>
<keyword evidence="2" id="KW-0732">Signal</keyword>
<gene>
    <name evidence="3" type="ORF">KPH14_011536</name>
</gene>
<protein>
    <submittedName>
        <fullName evidence="3">Uncharacterized protein</fullName>
    </submittedName>
</protein>
<comment type="caution">
    <text evidence="3">The sequence shown here is derived from an EMBL/GenBank/DDBJ whole genome shotgun (WGS) entry which is preliminary data.</text>
</comment>
<dbReference type="EMBL" id="JAIFRP010000046">
    <property type="protein sequence ID" value="KAK2580802.1"/>
    <property type="molecule type" value="Genomic_DNA"/>
</dbReference>
<name>A0AAD9VP11_9HYME</name>
<feature type="compositionally biased region" description="Basic and acidic residues" evidence="1">
    <location>
        <begin position="284"/>
        <end position="304"/>
    </location>
</feature>
<feature type="chain" id="PRO_5042140154" evidence="2">
    <location>
        <begin position="24"/>
        <end position="462"/>
    </location>
</feature>
<sequence>MHYALHVSLLCGALFSAFSSGMAAKSAINPDILTTFAKNVASVLSPTLLGDLQNARNNKSYVGSSSIGKKLSQEDSRSLAGAKDSETEAATPEIYREQGGTPYRLDGFSNTRRQTDELYNPYGRPDPYLDNENPSYRQSQFYDPYNVPNNYFQTAGPNNRNALRGNLNLDRPVDNGNLVNTENAGSPGRLDSGYRPDERILNDGALGRRFGVFNGFAGYSSFEDRRRGDVRYHHSPLPVDGHYFGPFGFDPHVPYHHPLGYKHPYVYNDRRPSTDSNNSGENNASKEETKEEETKEGNDDDRPKSDRRHYHGGYKPFYGFPGYPVPLYKFGPGYYHRGDYNDSSVGHRHYDDPYYHKHYDFPYYDDFYFPGPFHPYGYGPRPRNGNKNGVNDNGTTPETQENKDTETISASEKREETVGASSSEYERRIPAVPFEDGFPNERIVDREILDSVERVDLNNNNN</sequence>
<evidence type="ECO:0000256" key="1">
    <source>
        <dbReference type="SAM" id="MobiDB-lite"/>
    </source>
</evidence>
<accession>A0AAD9VP11</accession>
<organism evidence="3 4">
    <name type="scientific">Odynerus spinipes</name>
    <dbReference type="NCBI Taxonomy" id="1348599"/>
    <lineage>
        <taxon>Eukaryota</taxon>
        <taxon>Metazoa</taxon>
        <taxon>Ecdysozoa</taxon>
        <taxon>Arthropoda</taxon>
        <taxon>Hexapoda</taxon>
        <taxon>Insecta</taxon>
        <taxon>Pterygota</taxon>
        <taxon>Neoptera</taxon>
        <taxon>Endopterygota</taxon>
        <taxon>Hymenoptera</taxon>
        <taxon>Apocrita</taxon>
        <taxon>Aculeata</taxon>
        <taxon>Vespoidea</taxon>
        <taxon>Vespidae</taxon>
        <taxon>Eumeninae</taxon>
        <taxon>Odynerus</taxon>
    </lineage>
</organism>
<dbReference type="AlphaFoldDB" id="A0AAD9VP11"/>
<feature type="region of interest" description="Disordered" evidence="1">
    <location>
        <begin position="61"/>
        <end position="135"/>
    </location>
</feature>
<feature type="compositionally biased region" description="Basic and acidic residues" evidence="1">
    <location>
        <begin position="400"/>
        <end position="417"/>
    </location>
</feature>
<dbReference type="Proteomes" id="UP001258017">
    <property type="component" value="Unassembled WGS sequence"/>
</dbReference>
<evidence type="ECO:0000313" key="4">
    <source>
        <dbReference type="Proteomes" id="UP001258017"/>
    </source>
</evidence>
<evidence type="ECO:0000256" key="2">
    <source>
        <dbReference type="SAM" id="SignalP"/>
    </source>
</evidence>
<feature type="region of interest" description="Disordered" evidence="1">
    <location>
        <begin position="171"/>
        <end position="196"/>
    </location>
</feature>
<reference evidence="3" key="1">
    <citation type="submission" date="2021-08" db="EMBL/GenBank/DDBJ databases">
        <authorList>
            <person name="Misof B."/>
            <person name="Oliver O."/>
            <person name="Podsiadlowski L."/>
            <person name="Donath A."/>
            <person name="Peters R."/>
            <person name="Mayer C."/>
            <person name="Rust J."/>
            <person name="Gunkel S."/>
            <person name="Lesny P."/>
            <person name="Martin S."/>
            <person name="Oeyen J.P."/>
            <person name="Petersen M."/>
            <person name="Panagiotis P."/>
            <person name="Wilbrandt J."/>
            <person name="Tanja T."/>
        </authorList>
    </citation>
    <scope>NUCLEOTIDE SEQUENCE</scope>
    <source>
        <strain evidence="3">GBR_01_08_01A</strain>
        <tissue evidence="3">Thorax + abdomen</tissue>
    </source>
</reference>
<feature type="signal peptide" evidence="2">
    <location>
        <begin position="1"/>
        <end position="23"/>
    </location>
</feature>
<proteinExistence type="predicted"/>
<feature type="region of interest" description="Disordered" evidence="1">
    <location>
        <begin position="266"/>
        <end position="310"/>
    </location>
</feature>